<organism evidence="1 2">
    <name type="scientific">Paraphoma chrysanthemicola</name>
    <dbReference type="NCBI Taxonomy" id="798071"/>
    <lineage>
        <taxon>Eukaryota</taxon>
        <taxon>Fungi</taxon>
        <taxon>Dikarya</taxon>
        <taxon>Ascomycota</taxon>
        <taxon>Pezizomycotina</taxon>
        <taxon>Dothideomycetes</taxon>
        <taxon>Pleosporomycetidae</taxon>
        <taxon>Pleosporales</taxon>
        <taxon>Pleosporineae</taxon>
        <taxon>Phaeosphaeriaceae</taxon>
        <taxon>Paraphoma</taxon>
    </lineage>
</organism>
<sequence length="208" mass="24037">MKAIGNGRNVYARYANMAKFISLIQRFPLLAQNTKEICLVKDGLQEHLYRSEWAWEAQMYKENWKFTEEDGAIIRKIAGDHETEMFEHAAHFYNGGGYRAMLTQLLRLLPNVTKLYVRKLSSGEHIAGWSDTDKLKQLSVYKPELDSFIYSVYYGDWQYDTVHLRKTHYIDEWGNNVIEPNAGPQASFRDDFAAARVASGFAGQVIRL</sequence>
<dbReference type="AlphaFoldDB" id="A0A8K0VWU2"/>
<comment type="caution">
    <text evidence="1">The sequence shown here is derived from an EMBL/GenBank/DDBJ whole genome shotgun (WGS) entry which is preliminary data.</text>
</comment>
<dbReference type="OrthoDB" id="190265at2759"/>
<name>A0A8K0VWU2_9PLEO</name>
<protein>
    <submittedName>
        <fullName evidence="1">Uncharacterized protein</fullName>
    </submittedName>
</protein>
<evidence type="ECO:0000313" key="1">
    <source>
        <dbReference type="EMBL" id="KAH7084408.1"/>
    </source>
</evidence>
<dbReference type="EMBL" id="JAGMVJ010000012">
    <property type="protein sequence ID" value="KAH7084408.1"/>
    <property type="molecule type" value="Genomic_DNA"/>
</dbReference>
<reference evidence="1" key="1">
    <citation type="journal article" date="2021" name="Nat. Commun.">
        <title>Genetic determinants of endophytism in the Arabidopsis root mycobiome.</title>
        <authorList>
            <person name="Mesny F."/>
            <person name="Miyauchi S."/>
            <person name="Thiergart T."/>
            <person name="Pickel B."/>
            <person name="Atanasova L."/>
            <person name="Karlsson M."/>
            <person name="Huettel B."/>
            <person name="Barry K.W."/>
            <person name="Haridas S."/>
            <person name="Chen C."/>
            <person name="Bauer D."/>
            <person name="Andreopoulos W."/>
            <person name="Pangilinan J."/>
            <person name="LaButti K."/>
            <person name="Riley R."/>
            <person name="Lipzen A."/>
            <person name="Clum A."/>
            <person name="Drula E."/>
            <person name="Henrissat B."/>
            <person name="Kohler A."/>
            <person name="Grigoriev I.V."/>
            <person name="Martin F.M."/>
            <person name="Hacquard S."/>
        </authorList>
    </citation>
    <scope>NUCLEOTIDE SEQUENCE</scope>
    <source>
        <strain evidence="1">MPI-SDFR-AT-0120</strain>
    </source>
</reference>
<keyword evidence="2" id="KW-1185">Reference proteome</keyword>
<accession>A0A8K0VWU2</accession>
<dbReference type="Proteomes" id="UP000813461">
    <property type="component" value="Unassembled WGS sequence"/>
</dbReference>
<evidence type="ECO:0000313" key="2">
    <source>
        <dbReference type="Proteomes" id="UP000813461"/>
    </source>
</evidence>
<gene>
    <name evidence="1" type="ORF">FB567DRAFT_81910</name>
</gene>
<proteinExistence type="predicted"/>